<dbReference type="PANTHER" id="PTHR35400:SF3">
    <property type="entry name" value="SLL1072 PROTEIN"/>
    <property type="match status" value="1"/>
</dbReference>
<dbReference type="InterPro" id="IPR012296">
    <property type="entry name" value="Nuclease_put_TT1808"/>
</dbReference>
<dbReference type="EMBL" id="UOEU01000406">
    <property type="protein sequence ID" value="VAW32920.1"/>
    <property type="molecule type" value="Genomic_DNA"/>
</dbReference>
<evidence type="ECO:0000313" key="2">
    <source>
        <dbReference type="EMBL" id="VAW32920.1"/>
    </source>
</evidence>
<feature type="domain" description="Putative restriction endonuclease" evidence="1">
    <location>
        <begin position="37"/>
        <end position="205"/>
    </location>
</feature>
<dbReference type="Pfam" id="PF05685">
    <property type="entry name" value="Uma2"/>
    <property type="match status" value="1"/>
</dbReference>
<dbReference type="AlphaFoldDB" id="A0A3B0UVP6"/>
<accession>A0A3B0UVP6</accession>
<dbReference type="PANTHER" id="PTHR35400">
    <property type="entry name" value="SLR1083 PROTEIN"/>
    <property type="match status" value="1"/>
</dbReference>
<dbReference type="InterPro" id="IPR011335">
    <property type="entry name" value="Restrct_endonuc-II-like"/>
</dbReference>
<dbReference type="InterPro" id="IPR008538">
    <property type="entry name" value="Uma2"/>
</dbReference>
<name>A0A3B0UVP6_9ZZZZ</name>
<evidence type="ECO:0000259" key="1">
    <source>
        <dbReference type="Pfam" id="PF05685"/>
    </source>
</evidence>
<gene>
    <name evidence="2" type="ORF">MNBD_CHLOROFLEXI01-764</name>
</gene>
<proteinExistence type="predicted"/>
<dbReference type="CDD" id="cd06260">
    <property type="entry name" value="DUF820-like"/>
    <property type="match status" value="1"/>
</dbReference>
<organism evidence="2">
    <name type="scientific">hydrothermal vent metagenome</name>
    <dbReference type="NCBI Taxonomy" id="652676"/>
    <lineage>
        <taxon>unclassified sequences</taxon>
        <taxon>metagenomes</taxon>
        <taxon>ecological metagenomes</taxon>
    </lineage>
</organism>
<protein>
    <recommendedName>
        <fullName evidence="1">Putative restriction endonuclease domain-containing protein</fullName>
    </recommendedName>
</protein>
<dbReference type="SUPFAM" id="SSF52980">
    <property type="entry name" value="Restriction endonuclease-like"/>
    <property type="match status" value="1"/>
</dbReference>
<reference evidence="2" key="1">
    <citation type="submission" date="2018-06" db="EMBL/GenBank/DDBJ databases">
        <authorList>
            <person name="Zhirakovskaya E."/>
        </authorList>
    </citation>
    <scope>NUCLEOTIDE SEQUENCE</scope>
</reference>
<dbReference type="Gene3D" id="3.90.1570.10">
    <property type="entry name" value="tt1808, chain A"/>
    <property type="match status" value="1"/>
</dbReference>
<sequence length="237" mass="26770">MSSTQMMSTKIKLSNTQLPAIPPLEPGDRLTRREFERRYEAMPHIKKAELIEGVVYMSSPVRFASHGEPHLNMAAWIGVYKAFTPGTRSGDNVSVHLDPDNEVQPDILLRFDSTDDKQSNVSKDDYIIGAPELVVEIAASSASYDIHDKLNIYRRNGVQEYIVWQIYDERLDWFVLENEAYTPLQPDEDGVIHSQIFPGLWLAVATLLEGDMAGVLETLQQGLASKEHAEFVSHLQE</sequence>